<dbReference type="FunFam" id="3.40.50.280:FF:000001">
    <property type="entry name" value="Methionine synthase"/>
    <property type="match status" value="1"/>
</dbReference>
<comment type="function">
    <text evidence="18 21">Catalyzes the transfer of a methyl group from methyl-cobalamin to homocysteine, yielding enzyme-bound cob(I)alamin and methionine. Subsequently, remethylates the cofactor using methyltetrahydrofolate.</text>
</comment>
<evidence type="ECO:0000256" key="8">
    <source>
        <dbReference type="ARBA" id="ARBA00022603"/>
    </source>
</evidence>
<dbReference type="InterPro" id="IPR003759">
    <property type="entry name" value="Cbl-bd_cap"/>
</dbReference>
<dbReference type="InterPro" id="IPR036724">
    <property type="entry name" value="Cobalamin-bd_sf"/>
</dbReference>
<dbReference type="PROSITE" id="PS50972">
    <property type="entry name" value="PTERIN_BINDING"/>
    <property type="match status" value="1"/>
</dbReference>
<dbReference type="Pfam" id="PF02310">
    <property type="entry name" value="B12-binding"/>
    <property type="match status" value="1"/>
</dbReference>
<dbReference type="FunFam" id="3.20.20.330:FF:000001">
    <property type="entry name" value="Methionine synthase"/>
    <property type="match status" value="1"/>
</dbReference>
<sequence length="1217" mass="135629">MNSEFLKLLKNKIVILDGAMGTCIQQYKLKEEDYRGTRFKDSTFEQKGNNDILSLTKPEVIEEIHREYYKAGSDIVETNTFNANRISQIDYGMEDIVYEINKTSAEIAKKVAKEFMLENPDRLRFVAGSVGPTNKTLSLSPDVENPGFRSITFDQLKDAYKEQVEGLIDGGIDVILIETIFDTLNARAAICATNEVCNKKGISIPIMISITINDKSGRTLSGQTLKGVVESLKDPLVISIGLNCSFGAKDLIPIIKDLGEMTDLNISIYPNAGLPNAFGEYDETPEVTSSLLKVLIDDGNVNIVGGCCGTTPKHIEAIAKVAKGKAPRIAKKMDVISKFAGLEVVEITKESNFINVGERTNVAGSRKFLRLINEKKYEEALSIAREQVENGAQIIDVNFDDGLLDSAKEMETFLKLIASEPEISKVPIMIDSSKWEVVRAGLKSIQGKCIVNSISLKNGEEEFISHAKEIMAFGAGAVVMAFDENGQADVYERKIAVCKRAYDILVNKVGFPPENIIFDPNILAIATGIDEHDNYAVDFINATKWIKENLPYAKVSGGVSNLSFSFRGNNKIREAMHSVFLYHAINNGMDMGIVNPGMIQIYDEIEPELVKVVEDVVLNKYHGAAEKLIEVAEKYKGTAVVSNEHKLAWRELEVKERLIHSLIKGVSDYIEEDIEEIRPQYEKALEIIEGPLMEGMGKVGELFGEGKMFLPQVVKSARVMKKAVSVLLPYIEAEKSGDSSTSAGKILLATVKGDVHDIGKNIVSVVLACNNFEVIDMGIMVPCEDIIAKAKEENVDIIGLSGLITPSLDEMCHVAKALEEEGLNIPLTLGGATTSKTHTAVKIDPIYSGAVVHCFDASKSVEVCKKLMNEKVKDSFIKETKNQYKNIRDNYNTKKSPLLSLKKARENKVDIQWNIFKPNKLGVYKVNDISIRILREYIDWSLFFYGWGLKGKYPTILEDSKYGNEAKKLFEDGNKMIDLLIEKGIKPKGVYGIFPANSVGEDIEVYKNDERVDILTVFNTLRQQKINKDETTLALGDFIAPKESNIEDYIGGFIVTAGSEIDKLSKEFKEAGDEYSAIMVKLIGDRLAEAFAEYLHYKVRTEFWGYSKGEVLDFTSLFDAKYKGIRPAIGYPSLPDHSEKRKLFDILKGETNIGVELTENYLMTPVCSVCGLYFANEESRYFSIDKISEEQMQDYCKRKGTSIESIERMMVNNLSYK</sequence>
<feature type="binding site" evidence="22 24">
    <location>
        <position position="308"/>
    </location>
    <ligand>
        <name>Zn(2+)</name>
        <dbReference type="ChEBI" id="CHEBI:29105"/>
    </ligand>
</feature>
<dbReference type="eggNOG" id="COG1410">
    <property type="taxonomic scope" value="Bacteria"/>
</dbReference>
<proteinExistence type="inferred from homology"/>
<evidence type="ECO:0000256" key="24">
    <source>
        <dbReference type="PROSITE-ProRule" id="PRU00333"/>
    </source>
</evidence>
<feature type="binding site" evidence="23">
    <location>
        <position position="857"/>
    </location>
    <ligand>
        <name>methylcob(III)alamin</name>
        <dbReference type="ChEBI" id="CHEBI:28115"/>
    </ligand>
</feature>
<dbReference type="GO" id="GO:0008705">
    <property type="term" value="F:methionine synthase activity"/>
    <property type="evidence" value="ECO:0007669"/>
    <property type="project" value="UniProtKB-UniRule"/>
</dbReference>
<keyword evidence="15 21" id="KW-0862">Zinc</keyword>
<evidence type="ECO:0000256" key="2">
    <source>
        <dbReference type="ARBA" id="ARBA00001947"/>
    </source>
</evidence>
<dbReference type="GO" id="GO:0005829">
    <property type="term" value="C:cytosol"/>
    <property type="evidence" value="ECO:0007669"/>
    <property type="project" value="TreeGrafter"/>
</dbReference>
<dbReference type="InterPro" id="IPR037010">
    <property type="entry name" value="VitB12-dep_Met_synth_activ_sf"/>
</dbReference>
<evidence type="ECO:0000259" key="26">
    <source>
        <dbReference type="PROSITE" id="PS50972"/>
    </source>
</evidence>
<dbReference type="InterPro" id="IPR036589">
    <property type="entry name" value="HCY_dom_sf"/>
</dbReference>
<evidence type="ECO:0000259" key="29">
    <source>
        <dbReference type="PROSITE" id="PS51337"/>
    </source>
</evidence>
<dbReference type="PROSITE" id="PS50974">
    <property type="entry name" value="ADOMET_ACTIVATION"/>
    <property type="match status" value="1"/>
</dbReference>
<feature type="domain" description="AdoMet activation" evidence="27">
    <location>
        <begin position="892"/>
        <end position="1217"/>
    </location>
</feature>
<feature type="domain" description="Pterin-binding" evidence="26">
    <location>
        <begin position="353"/>
        <end position="614"/>
    </location>
</feature>
<dbReference type="InterPro" id="IPR011005">
    <property type="entry name" value="Dihydropteroate_synth-like_sf"/>
</dbReference>
<dbReference type="InterPro" id="IPR033706">
    <property type="entry name" value="Met_synthase_B12-bd"/>
</dbReference>
<dbReference type="Gene3D" id="3.20.20.20">
    <property type="entry name" value="Dihydropteroate synthase-like"/>
    <property type="match status" value="1"/>
</dbReference>
<comment type="cofactor">
    <cofactor evidence="2 21 24">
        <name>Zn(2+)</name>
        <dbReference type="ChEBI" id="CHEBI:29105"/>
    </cofactor>
</comment>
<keyword evidence="17 21" id="KW-0170">Cobalt</keyword>
<dbReference type="Pfam" id="PF02574">
    <property type="entry name" value="S-methyl_trans"/>
    <property type="match status" value="1"/>
</dbReference>
<dbReference type="Gene3D" id="3.10.196.10">
    <property type="entry name" value="Vitamin B12-dependent methionine synthase, activation domain"/>
    <property type="match status" value="1"/>
</dbReference>
<dbReference type="HOGENOM" id="CLU_004914_2_0_9"/>
<dbReference type="PANTHER" id="PTHR45833">
    <property type="entry name" value="METHIONINE SYNTHASE"/>
    <property type="match status" value="1"/>
</dbReference>
<feature type="binding site" evidence="23">
    <location>
        <begin position="753"/>
        <end position="757"/>
    </location>
    <ligand>
        <name>methylcob(III)alamin</name>
        <dbReference type="ChEBI" id="CHEBI:28115"/>
    </ligand>
</feature>
<dbReference type="FunFam" id="3.20.20.20:FF:000002">
    <property type="entry name" value="Methionine synthase"/>
    <property type="match status" value="1"/>
</dbReference>
<dbReference type="SUPFAM" id="SSF82282">
    <property type="entry name" value="Homocysteine S-methyltransferase"/>
    <property type="match status" value="1"/>
</dbReference>
<evidence type="ECO:0000256" key="6">
    <source>
        <dbReference type="ARBA" id="ARBA00012032"/>
    </source>
</evidence>
<dbReference type="PIRSF" id="PIRSF000381">
    <property type="entry name" value="MetH"/>
    <property type="match status" value="1"/>
</dbReference>
<dbReference type="OrthoDB" id="9803687at2"/>
<feature type="binding site" evidence="22 24">
    <location>
        <position position="307"/>
    </location>
    <ligand>
        <name>Zn(2+)</name>
        <dbReference type="ChEBI" id="CHEBI:29105"/>
    </ligand>
</feature>
<reference evidence="30 31" key="1">
    <citation type="submission" date="2013-11" db="EMBL/GenBank/DDBJ databases">
        <title>Complete genome sequence of Clostridum sp. M2/40.</title>
        <authorList>
            <person name="Wibberg D."/>
            <person name="Puehler A."/>
            <person name="Schlueter A."/>
        </authorList>
    </citation>
    <scope>NUCLEOTIDE SEQUENCE [LARGE SCALE GENOMIC DNA]</scope>
    <source>
        <strain evidence="31">M2/40</strain>
    </source>
</reference>
<dbReference type="InterPro" id="IPR036594">
    <property type="entry name" value="Meth_synthase_dom"/>
</dbReference>
<dbReference type="eggNOG" id="COG0646">
    <property type="taxonomic scope" value="Bacteria"/>
</dbReference>
<evidence type="ECO:0000313" key="30">
    <source>
        <dbReference type="EMBL" id="CDM69748.1"/>
    </source>
</evidence>
<evidence type="ECO:0000259" key="28">
    <source>
        <dbReference type="PROSITE" id="PS51332"/>
    </source>
</evidence>
<evidence type="ECO:0000256" key="23">
    <source>
        <dbReference type="PIRSR" id="PIRSR000381-2"/>
    </source>
</evidence>
<dbReference type="AlphaFoldDB" id="W6RZ43"/>
<evidence type="ECO:0000256" key="11">
    <source>
        <dbReference type="ARBA" id="ARBA00022679"/>
    </source>
</evidence>
<evidence type="ECO:0000256" key="7">
    <source>
        <dbReference type="ARBA" id="ARBA00013998"/>
    </source>
</evidence>
<name>W6RZ43_9CLOT</name>
<dbReference type="CDD" id="cd02069">
    <property type="entry name" value="methionine_synthase_B12_BD"/>
    <property type="match status" value="1"/>
</dbReference>
<dbReference type="InterPro" id="IPR006158">
    <property type="entry name" value="Cobalamin-bd"/>
</dbReference>
<keyword evidence="14" id="KW-0677">Repeat</keyword>
<dbReference type="InterPro" id="IPR011822">
    <property type="entry name" value="MetH"/>
</dbReference>
<dbReference type="NCBIfam" id="TIGR02082">
    <property type="entry name" value="metH"/>
    <property type="match status" value="1"/>
</dbReference>
<dbReference type="Gene3D" id="3.20.20.330">
    <property type="entry name" value="Homocysteine-binding-like domain"/>
    <property type="match status" value="1"/>
</dbReference>
<comment type="catalytic activity">
    <reaction evidence="1 21">
        <text>(6S)-5-methyl-5,6,7,8-tetrahydrofolate + L-homocysteine = (6S)-5,6,7,8-tetrahydrofolate + L-methionine</text>
        <dbReference type="Rhea" id="RHEA:11172"/>
        <dbReference type="ChEBI" id="CHEBI:18608"/>
        <dbReference type="ChEBI" id="CHEBI:57453"/>
        <dbReference type="ChEBI" id="CHEBI:57844"/>
        <dbReference type="ChEBI" id="CHEBI:58199"/>
        <dbReference type="EC" id="2.1.1.13"/>
    </reaction>
</comment>
<comment type="similarity">
    <text evidence="5">Belongs to the vitamin-B12 dependent methionine synthase family.</text>
</comment>
<dbReference type="PROSITE" id="PS51332">
    <property type="entry name" value="B12_BINDING"/>
    <property type="match status" value="1"/>
</dbReference>
<dbReference type="InterPro" id="IPR004223">
    <property type="entry name" value="VitB12-dep_Met_synth_activ_dom"/>
</dbReference>
<keyword evidence="31" id="KW-1185">Reference proteome</keyword>
<dbReference type="SMART" id="SM01018">
    <property type="entry name" value="B12-binding_2"/>
    <property type="match status" value="1"/>
</dbReference>
<evidence type="ECO:0000313" key="31">
    <source>
        <dbReference type="Proteomes" id="UP000019426"/>
    </source>
</evidence>
<feature type="domain" description="B12-binding N-terminal" evidence="29">
    <location>
        <begin position="645"/>
        <end position="739"/>
    </location>
</feature>
<keyword evidence="16 21" id="KW-0486">Methionine biosynthesis</keyword>
<dbReference type="UniPathway" id="UPA00051">
    <property type="reaction ID" value="UER00081"/>
</dbReference>
<dbReference type="EC" id="2.1.1.13" evidence="6 20"/>
<feature type="binding site" evidence="22 24">
    <location>
        <position position="244"/>
    </location>
    <ligand>
        <name>Zn(2+)</name>
        <dbReference type="ChEBI" id="CHEBI:29105"/>
    </ligand>
</feature>
<dbReference type="InterPro" id="IPR003726">
    <property type="entry name" value="HCY_dom"/>
</dbReference>
<feature type="binding site" evidence="23">
    <location>
        <position position="801"/>
    </location>
    <ligand>
        <name>methylcob(III)alamin</name>
        <dbReference type="ChEBI" id="CHEBI:28115"/>
    </ligand>
</feature>
<dbReference type="GO" id="GO:0046653">
    <property type="term" value="P:tetrahydrofolate metabolic process"/>
    <property type="evidence" value="ECO:0007669"/>
    <property type="project" value="TreeGrafter"/>
</dbReference>
<keyword evidence="8 21" id="KW-0489">Methyltransferase</keyword>
<dbReference type="GO" id="GO:0008270">
    <property type="term" value="F:zinc ion binding"/>
    <property type="evidence" value="ECO:0007669"/>
    <property type="project" value="UniProtKB-UniRule"/>
</dbReference>
<dbReference type="SUPFAM" id="SSF56507">
    <property type="entry name" value="Methionine synthase activation domain-like"/>
    <property type="match status" value="1"/>
</dbReference>
<dbReference type="NCBIfam" id="NF007024">
    <property type="entry name" value="PRK09490.1"/>
    <property type="match status" value="1"/>
</dbReference>
<dbReference type="STRING" id="1216932.CM240_2624"/>
<dbReference type="CDD" id="cd00740">
    <property type="entry name" value="MeTr"/>
    <property type="match status" value="1"/>
</dbReference>
<evidence type="ECO:0000256" key="18">
    <source>
        <dbReference type="ARBA" id="ARBA00025552"/>
    </source>
</evidence>
<dbReference type="RefSeq" id="WP_044039535.1">
    <property type="nucleotide sequence ID" value="NZ_HG917868.1"/>
</dbReference>
<feature type="domain" description="B12-binding" evidence="28">
    <location>
        <begin position="743"/>
        <end position="878"/>
    </location>
</feature>
<dbReference type="Gene3D" id="3.40.50.280">
    <property type="entry name" value="Cobalamin-binding domain"/>
    <property type="match status" value="1"/>
</dbReference>
<dbReference type="PROSITE" id="PS51337">
    <property type="entry name" value="B12_BINDING_NTER"/>
    <property type="match status" value="1"/>
</dbReference>
<feature type="binding site" evidence="23">
    <location>
        <position position="1126"/>
    </location>
    <ligand>
        <name>S-adenosyl-L-methionine</name>
        <dbReference type="ChEBI" id="CHEBI:59789"/>
    </ligand>
</feature>
<feature type="binding site" evidence="23">
    <location>
        <begin position="1181"/>
        <end position="1182"/>
    </location>
    <ligand>
        <name>S-adenosyl-L-methionine</name>
        <dbReference type="ChEBI" id="CHEBI:59789"/>
    </ligand>
</feature>
<dbReference type="Gene3D" id="1.10.288.10">
    <property type="entry name" value="Cobalamin-dependent Methionine Synthase, domain 2"/>
    <property type="match status" value="1"/>
</dbReference>
<dbReference type="SUPFAM" id="SSF51717">
    <property type="entry name" value="Dihydropteroate synthetase-like"/>
    <property type="match status" value="1"/>
</dbReference>
<evidence type="ECO:0000256" key="17">
    <source>
        <dbReference type="ARBA" id="ARBA00023285"/>
    </source>
</evidence>
<comment type="cofactor">
    <cofactor evidence="3 21 22">
        <name>methylcob(III)alamin</name>
        <dbReference type="ChEBI" id="CHEBI:28115"/>
    </cofactor>
</comment>
<dbReference type="InterPro" id="IPR050554">
    <property type="entry name" value="Met_Synthase/Corrinoid"/>
</dbReference>
<dbReference type="GO" id="GO:0032259">
    <property type="term" value="P:methylation"/>
    <property type="evidence" value="ECO:0007669"/>
    <property type="project" value="UniProtKB-KW"/>
</dbReference>
<dbReference type="SUPFAM" id="SSF52242">
    <property type="entry name" value="Cobalamin (vitamin B12)-binding domain"/>
    <property type="match status" value="1"/>
</dbReference>
<dbReference type="FunFam" id="1.10.1240.10:FF:000001">
    <property type="entry name" value="Methionine synthase"/>
    <property type="match status" value="1"/>
</dbReference>
<dbReference type="InterPro" id="IPR000489">
    <property type="entry name" value="Pterin-binding_dom"/>
</dbReference>
<gene>
    <name evidence="30" type="primary">metH</name>
    <name evidence="30" type="ORF">CM240_2624</name>
</gene>
<evidence type="ECO:0000256" key="12">
    <source>
        <dbReference type="ARBA" id="ARBA00022691"/>
    </source>
</evidence>
<evidence type="ECO:0000256" key="20">
    <source>
        <dbReference type="NCBIfam" id="TIGR02082"/>
    </source>
</evidence>
<evidence type="ECO:0000256" key="21">
    <source>
        <dbReference type="PIRNR" id="PIRNR000381"/>
    </source>
</evidence>
<dbReference type="KEGG" id="clt:CM240_2624"/>
<dbReference type="GO" id="GO:0050667">
    <property type="term" value="P:homocysteine metabolic process"/>
    <property type="evidence" value="ECO:0007669"/>
    <property type="project" value="TreeGrafter"/>
</dbReference>
<feature type="binding site" evidence="23">
    <location>
        <position position="805"/>
    </location>
    <ligand>
        <name>methylcob(III)alamin</name>
        <dbReference type="ChEBI" id="CHEBI:28115"/>
    </ligand>
</feature>
<dbReference type="Pfam" id="PF02965">
    <property type="entry name" value="Met_synt_B12"/>
    <property type="match status" value="1"/>
</dbReference>
<comment type="domain">
    <text evidence="21">Modular enzyme with four functionally distinct domains. The isolated Hcy-binding domain catalyzes methyl transfer from free methylcobalamin to homocysteine. The Hcy-binding domain in association with the pterin-binding domain catalyzes the methylation of cob(I)alamin by methyltetrahydrofolate and the methylation of homocysteine. The B12-binding domain binds the cofactor. The AdoMet activation domain binds S-adenosyl-L-methionine. Under aerobic conditions cob(I)alamin can be converted to inactive cob(II)alamin. Reductive methylation by S-adenosyl-L-methionine and flavodoxin regenerates methylcobalamin.</text>
</comment>
<evidence type="ECO:0000256" key="3">
    <source>
        <dbReference type="ARBA" id="ARBA00001956"/>
    </source>
</evidence>
<dbReference type="PANTHER" id="PTHR45833:SF1">
    <property type="entry name" value="METHIONINE SYNTHASE"/>
    <property type="match status" value="1"/>
</dbReference>
<evidence type="ECO:0000259" key="27">
    <source>
        <dbReference type="PROSITE" id="PS50974"/>
    </source>
</evidence>
<dbReference type="Proteomes" id="UP000019426">
    <property type="component" value="Chromosome M2/40_rep1"/>
</dbReference>
<evidence type="ECO:0000256" key="10">
    <source>
        <dbReference type="ARBA" id="ARBA00022628"/>
    </source>
</evidence>
<dbReference type="EMBL" id="HG917868">
    <property type="protein sequence ID" value="CDM69748.1"/>
    <property type="molecule type" value="Genomic_DNA"/>
</dbReference>
<evidence type="ECO:0000256" key="16">
    <source>
        <dbReference type="ARBA" id="ARBA00023167"/>
    </source>
</evidence>
<feature type="binding site" evidence="23">
    <location>
        <position position="689"/>
    </location>
    <ligand>
        <name>methylcob(III)alamin</name>
        <dbReference type="ChEBI" id="CHEBI:28115"/>
    </ligand>
</feature>
<dbReference type="Gene3D" id="1.10.1240.10">
    <property type="entry name" value="Methionine synthase domain"/>
    <property type="match status" value="1"/>
</dbReference>
<keyword evidence="12 21" id="KW-0949">S-adenosyl-L-methionine</keyword>
<keyword evidence="9 21" id="KW-0028">Amino-acid biosynthesis</keyword>
<protein>
    <recommendedName>
        <fullName evidence="7 20">Methionine synthase</fullName>
        <ecNumber evidence="6 20">2.1.1.13</ecNumber>
    </recommendedName>
    <alternativeName>
        <fullName evidence="19 21">5-methyltetrahydrofolate--homocysteine methyltransferase</fullName>
    </alternativeName>
</protein>
<evidence type="ECO:0000256" key="22">
    <source>
        <dbReference type="PIRSR" id="PIRSR000381-1"/>
    </source>
</evidence>
<feature type="binding site" description="axial binding residue" evidence="22">
    <location>
        <position position="756"/>
    </location>
    <ligand>
        <name>methylcob(III)alamin</name>
        <dbReference type="ChEBI" id="CHEBI:28115"/>
    </ligand>
    <ligandPart>
        <name>Co</name>
        <dbReference type="ChEBI" id="CHEBI:27638"/>
    </ligandPart>
</feature>
<evidence type="ECO:0000256" key="5">
    <source>
        <dbReference type="ARBA" id="ARBA00010398"/>
    </source>
</evidence>
<comment type="pathway">
    <text evidence="4 21">Amino-acid biosynthesis; L-methionine biosynthesis via de novo pathway; L-methionine from L-homocysteine (MetH route): step 1/1.</text>
</comment>
<organism evidence="30 31">
    <name type="scientific">Clostridium bornimense</name>
    <dbReference type="NCBI Taxonomy" id="1216932"/>
    <lineage>
        <taxon>Bacteria</taxon>
        <taxon>Bacillati</taxon>
        <taxon>Bacillota</taxon>
        <taxon>Clostridia</taxon>
        <taxon>Eubacteriales</taxon>
        <taxon>Clostridiaceae</taxon>
        <taxon>Clostridium</taxon>
    </lineage>
</organism>
<dbReference type="GO" id="GO:0031419">
    <property type="term" value="F:cobalamin binding"/>
    <property type="evidence" value="ECO:0007669"/>
    <property type="project" value="UniProtKB-UniRule"/>
</dbReference>
<evidence type="ECO:0000256" key="1">
    <source>
        <dbReference type="ARBA" id="ARBA00001700"/>
    </source>
</evidence>
<dbReference type="Pfam" id="PF02607">
    <property type="entry name" value="B12-binding_2"/>
    <property type="match status" value="1"/>
</dbReference>
<feature type="domain" description="Hcy-binding" evidence="25">
    <location>
        <begin position="2"/>
        <end position="322"/>
    </location>
</feature>
<feature type="binding site" evidence="23">
    <location>
        <position position="939"/>
    </location>
    <ligand>
        <name>S-adenosyl-L-methionine</name>
        <dbReference type="ChEBI" id="CHEBI:59789"/>
    </ligand>
</feature>
<dbReference type="PROSITE" id="PS50970">
    <property type="entry name" value="HCY"/>
    <property type="match status" value="1"/>
</dbReference>
<keyword evidence="11 21" id="KW-0808">Transferase</keyword>
<evidence type="ECO:0000256" key="14">
    <source>
        <dbReference type="ARBA" id="ARBA00022737"/>
    </source>
</evidence>
<evidence type="ECO:0000256" key="4">
    <source>
        <dbReference type="ARBA" id="ARBA00005178"/>
    </source>
</evidence>
<evidence type="ECO:0000256" key="19">
    <source>
        <dbReference type="ARBA" id="ARBA00031040"/>
    </source>
</evidence>
<dbReference type="PATRIC" id="fig|1216932.3.peg.2591"/>
<dbReference type="SUPFAM" id="SSF47644">
    <property type="entry name" value="Methionine synthase domain"/>
    <property type="match status" value="1"/>
</dbReference>
<keyword evidence="13 21" id="KW-0479">Metal-binding</keyword>
<evidence type="ECO:0000256" key="9">
    <source>
        <dbReference type="ARBA" id="ARBA00022605"/>
    </source>
</evidence>
<evidence type="ECO:0000256" key="15">
    <source>
        <dbReference type="ARBA" id="ARBA00022833"/>
    </source>
</evidence>
<keyword evidence="10 21" id="KW-0846">Cobalamin</keyword>
<accession>W6RZ43</accession>
<evidence type="ECO:0000256" key="13">
    <source>
        <dbReference type="ARBA" id="ARBA00022723"/>
    </source>
</evidence>
<dbReference type="Pfam" id="PF00809">
    <property type="entry name" value="Pterin_bind"/>
    <property type="match status" value="1"/>
</dbReference>
<evidence type="ECO:0000259" key="25">
    <source>
        <dbReference type="PROSITE" id="PS50970"/>
    </source>
</evidence>